<dbReference type="EMBL" id="JACHGN010000002">
    <property type="protein sequence ID" value="MBB5131046.1"/>
    <property type="molecule type" value="Genomic_DNA"/>
</dbReference>
<comment type="caution">
    <text evidence="4">The sequence shown here is derived from an EMBL/GenBank/DDBJ whole genome shotgun (WGS) entry which is preliminary data.</text>
</comment>
<dbReference type="Gene3D" id="1.25.40.20">
    <property type="entry name" value="Ankyrin repeat-containing domain"/>
    <property type="match status" value="2"/>
</dbReference>
<evidence type="ECO:0000256" key="3">
    <source>
        <dbReference type="PROSITE-ProRule" id="PRU00023"/>
    </source>
</evidence>
<dbReference type="SMART" id="SM00248">
    <property type="entry name" value="ANK"/>
    <property type="match status" value="4"/>
</dbReference>
<evidence type="ECO:0000313" key="5">
    <source>
        <dbReference type="Proteomes" id="UP000578449"/>
    </source>
</evidence>
<keyword evidence="2 3" id="KW-0040">ANK repeat</keyword>
<dbReference type="RefSeq" id="WP_185047916.1">
    <property type="nucleotide sequence ID" value="NZ_BAABIX010000046.1"/>
</dbReference>
<protein>
    <recommendedName>
        <fullName evidence="6">Ankryin</fullName>
    </recommendedName>
</protein>
<dbReference type="SUPFAM" id="SSF48403">
    <property type="entry name" value="Ankyrin repeat"/>
    <property type="match status" value="1"/>
</dbReference>
<dbReference type="Gene3D" id="1.25.10.10">
    <property type="entry name" value="Leucine-rich Repeat Variant"/>
    <property type="match status" value="1"/>
</dbReference>
<proteinExistence type="predicted"/>
<feature type="repeat" description="ANK" evidence="3">
    <location>
        <begin position="135"/>
        <end position="167"/>
    </location>
</feature>
<evidence type="ECO:0000256" key="2">
    <source>
        <dbReference type="ARBA" id="ARBA00023043"/>
    </source>
</evidence>
<name>A0A840NXW5_9ACTN</name>
<keyword evidence="1" id="KW-0677">Repeat</keyword>
<evidence type="ECO:0000313" key="4">
    <source>
        <dbReference type="EMBL" id="MBB5131046.1"/>
    </source>
</evidence>
<keyword evidence="5" id="KW-1185">Reference proteome</keyword>
<dbReference type="Pfam" id="PF12796">
    <property type="entry name" value="Ank_2"/>
    <property type="match status" value="1"/>
</dbReference>
<dbReference type="PANTHER" id="PTHR24171">
    <property type="entry name" value="ANKYRIN REPEAT DOMAIN-CONTAINING PROTEIN 39-RELATED"/>
    <property type="match status" value="1"/>
</dbReference>
<feature type="repeat" description="ANK" evidence="3">
    <location>
        <begin position="34"/>
        <end position="66"/>
    </location>
</feature>
<organism evidence="4 5">
    <name type="scientific">Thermocatellispora tengchongensis</name>
    <dbReference type="NCBI Taxonomy" id="1073253"/>
    <lineage>
        <taxon>Bacteria</taxon>
        <taxon>Bacillati</taxon>
        <taxon>Actinomycetota</taxon>
        <taxon>Actinomycetes</taxon>
        <taxon>Streptosporangiales</taxon>
        <taxon>Streptosporangiaceae</taxon>
        <taxon>Thermocatellispora</taxon>
    </lineage>
</organism>
<evidence type="ECO:0000256" key="1">
    <source>
        <dbReference type="ARBA" id="ARBA00022737"/>
    </source>
</evidence>
<gene>
    <name evidence="4" type="ORF">HNP84_000752</name>
</gene>
<dbReference type="PROSITE" id="PS50297">
    <property type="entry name" value="ANK_REP_REGION"/>
    <property type="match status" value="3"/>
</dbReference>
<reference evidence="4 5" key="1">
    <citation type="submission" date="2020-08" db="EMBL/GenBank/DDBJ databases">
        <title>Genomic Encyclopedia of Type Strains, Phase IV (KMG-IV): sequencing the most valuable type-strain genomes for metagenomic binning, comparative biology and taxonomic classification.</title>
        <authorList>
            <person name="Goeker M."/>
        </authorList>
    </citation>
    <scope>NUCLEOTIDE SEQUENCE [LARGE SCALE GENOMIC DNA]</scope>
    <source>
        <strain evidence="4 5">DSM 45615</strain>
    </source>
</reference>
<evidence type="ECO:0008006" key="6">
    <source>
        <dbReference type="Google" id="ProtNLM"/>
    </source>
</evidence>
<dbReference type="AlphaFoldDB" id="A0A840NXW5"/>
<accession>A0A840NXW5</accession>
<dbReference type="SUPFAM" id="SSF48371">
    <property type="entry name" value="ARM repeat"/>
    <property type="match status" value="1"/>
</dbReference>
<dbReference type="PROSITE" id="PS50088">
    <property type="entry name" value="ANK_REPEAT"/>
    <property type="match status" value="3"/>
</dbReference>
<feature type="repeat" description="ANK" evidence="3">
    <location>
        <begin position="102"/>
        <end position="134"/>
    </location>
</feature>
<dbReference type="Proteomes" id="UP000578449">
    <property type="component" value="Unassembled WGS sequence"/>
</dbReference>
<dbReference type="InterPro" id="IPR011989">
    <property type="entry name" value="ARM-like"/>
</dbReference>
<dbReference type="Pfam" id="PF13646">
    <property type="entry name" value="HEAT_2"/>
    <property type="match status" value="1"/>
</dbReference>
<dbReference type="InterPro" id="IPR016024">
    <property type="entry name" value="ARM-type_fold"/>
</dbReference>
<dbReference type="InterPro" id="IPR036770">
    <property type="entry name" value="Ankyrin_rpt-contain_sf"/>
</dbReference>
<dbReference type="InterPro" id="IPR002110">
    <property type="entry name" value="Ankyrin_rpt"/>
</dbReference>
<sequence>MDRGLRDAVTGNDVERVRELLGGGAAADPAPGEDASTPLYLAAVGGDAEIVRLLLAHGADPNRLSGGEDEGLPLCAAAAWNHVEVAEALLAAGADPRGKEGDGWSALLWAATNGHHDVAAAVLAAGADADDANDAGDTALTLAARRGAPGVVRALLDAGADPELADGDGDTALAIAEDWLGVHLEAALLEQLEEEIAESGERDVRPTVTRAFTGDGTELVRVSGGGAAIEAQRGHAAVATLLEAATGTYVPVPDLVRRALAHRDTDRDHETWWVIVDALGARGDEETLEAAVGLCTSDDTRERELGADVLSRLAPGEDGDAAGVAARAVPVLRRMVITEGSEAVLDSVLNALGRYGDPATLPDVLDIVRRPGRTPTPADPVALAAVLPPAGEDGHAEAVDLLIEMSRDPDPEVRDWATLGLAGVEAGGERVREALAARLEDPSLTAVAEAARGLAALGDERAAAGVRRVLAESDDDYARERVAEAAEKLGISPESPERP</sequence>
<dbReference type="Pfam" id="PF13857">
    <property type="entry name" value="Ank_5"/>
    <property type="match status" value="1"/>
</dbReference>